<dbReference type="AlphaFoldDB" id="A0A0B8Q5T6"/>
<dbReference type="EMBL" id="BBSC01000003">
    <property type="protein sequence ID" value="GAM74980.1"/>
    <property type="molecule type" value="Genomic_DNA"/>
</dbReference>
<name>A0A0B8Q5T6_9VIBR</name>
<gene>
    <name evidence="1" type="ORF">JCM19241_1323</name>
</gene>
<dbReference type="STRING" id="1481914.JCM19241_1323"/>
<dbReference type="GO" id="GO:0004801">
    <property type="term" value="F:transaldolase activity"/>
    <property type="evidence" value="ECO:0007669"/>
    <property type="project" value="UniProtKB-EC"/>
</dbReference>
<protein>
    <submittedName>
        <fullName evidence="1">Transaldolase</fullName>
        <ecNumber evidence="1">2.2.1.2</ecNumber>
    </submittedName>
</protein>
<dbReference type="SUPFAM" id="SSF51569">
    <property type="entry name" value="Aldolase"/>
    <property type="match status" value="1"/>
</dbReference>
<dbReference type="Proteomes" id="UP000031666">
    <property type="component" value="Unassembled WGS sequence"/>
</dbReference>
<sequence>MTHSQFLWDHNQDPMAIEKLAEGIRQFAVDQEKLEDMLKARLAG</sequence>
<dbReference type="InterPro" id="IPR013785">
    <property type="entry name" value="Aldolase_TIM"/>
</dbReference>
<evidence type="ECO:0000313" key="1">
    <source>
        <dbReference type="EMBL" id="GAM74980.1"/>
    </source>
</evidence>
<accession>A0A0B8Q5T6</accession>
<comment type="caution">
    <text evidence="1">The sequence shown here is derived from an EMBL/GenBank/DDBJ whole genome shotgun (WGS) entry which is preliminary data.</text>
</comment>
<reference evidence="1 2" key="1">
    <citation type="submission" date="2015-01" db="EMBL/GenBank/DDBJ databases">
        <title>Vibrio sp. C94 JCM 19241 whole genome shotgun sequence.</title>
        <authorList>
            <person name="Sawabe T."/>
            <person name="Meirelles P."/>
            <person name="Feng G."/>
            <person name="Sayaka M."/>
            <person name="Hattori M."/>
            <person name="Ohkuma M."/>
        </authorList>
    </citation>
    <scope>NUCLEOTIDE SEQUENCE [LARGE SCALE GENOMIC DNA]</scope>
    <source>
        <strain evidence="2">JCM 19241</strain>
    </source>
</reference>
<organism evidence="1 2">
    <name type="scientific">Vibrio ishigakensis</name>
    <dbReference type="NCBI Taxonomy" id="1481914"/>
    <lineage>
        <taxon>Bacteria</taxon>
        <taxon>Pseudomonadati</taxon>
        <taxon>Pseudomonadota</taxon>
        <taxon>Gammaproteobacteria</taxon>
        <taxon>Vibrionales</taxon>
        <taxon>Vibrionaceae</taxon>
        <taxon>Vibrio</taxon>
    </lineage>
</organism>
<reference evidence="1 2" key="2">
    <citation type="submission" date="2015-01" db="EMBL/GenBank/DDBJ databases">
        <authorList>
            <consortium name="NBRP consortium"/>
            <person name="Sawabe T."/>
            <person name="Meirelles P."/>
            <person name="Feng G."/>
            <person name="Sayaka M."/>
            <person name="Hattori M."/>
            <person name="Ohkuma M."/>
        </authorList>
    </citation>
    <scope>NUCLEOTIDE SEQUENCE [LARGE SCALE GENOMIC DNA]</scope>
    <source>
        <strain evidence="2">JCM 19241</strain>
    </source>
</reference>
<dbReference type="Gene3D" id="3.20.20.70">
    <property type="entry name" value="Aldolase class I"/>
    <property type="match status" value="1"/>
</dbReference>
<proteinExistence type="predicted"/>
<dbReference type="EC" id="2.2.1.2" evidence="1"/>
<evidence type="ECO:0000313" key="2">
    <source>
        <dbReference type="Proteomes" id="UP000031666"/>
    </source>
</evidence>
<keyword evidence="1" id="KW-0808">Transferase</keyword>